<reference evidence="1 2" key="1">
    <citation type="journal article" date="2014" name="Genome Announc.">
        <title>The Genome of the Predominant Equine Lactobacillus Species, Lactobacillus equi, Is Reflective of Its Lifestyle Adaptations to an Herbivorous Host.</title>
        <authorList>
            <person name="O'Donnell M.M."/>
            <person name="Harris H.M."/>
            <person name="O'Toole P.W."/>
            <person name="Ross R.P."/>
        </authorList>
    </citation>
    <scope>NUCLEOTIDE SEQUENCE [LARGE SCALE GENOMIC DNA]</scope>
    <source>
        <strain evidence="1 2">DPC 6820</strain>
    </source>
</reference>
<sequence>MLINYNYPKHVYIVCGNTDLRKGINSLALLITDYYEMDVYDDSLFLFCGRRNDRFKGLYWDGEGFTMLYKRFENGRLQWPRNCEKVSELTQQQIEWLLQGLNPLPEKRIKPAKKGTFYKHSDTRGSSNIAVR</sequence>
<accession>V7HVQ6</accession>
<dbReference type="Pfam" id="PF05717">
    <property type="entry name" value="TnpB_IS66"/>
    <property type="match status" value="1"/>
</dbReference>
<dbReference type="InterPro" id="IPR008878">
    <property type="entry name" value="Transposase_IS66_Orf2"/>
</dbReference>
<comment type="caution">
    <text evidence="1">The sequence shown here is derived from an EMBL/GenBank/DDBJ whole genome shotgun (WGS) entry which is preliminary data.</text>
</comment>
<gene>
    <name evidence="1" type="ORF">LEQ_1920</name>
</gene>
<dbReference type="EMBL" id="AWWH01000096">
    <property type="protein sequence ID" value="ETA74324.1"/>
    <property type="molecule type" value="Genomic_DNA"/>
</dbReference>
<dbReference type="AlphaFoldDB" id="V7HVQ6"/>
<dbReference type="PATRIC" id="fig|1392007.3.peg.844"/>
<protein>
    <submittedName>
        <fullName evidence="1">Transposase</fullName>
    </submittedName>
</protein>
<organism evidence="1 2">
    <name type="scientific">Ligilactobacillus equi DPC 6820</name>
    <dbReference type="NCBI Taxonomy" id="1392007"/>
    <lineage>
        <taxon>Bacteria</taxon>
        <taxon>Bacillati</taxon>
        <taxon>Bacillota</taxon>
        <taxon>Bacilli</taxon>
        <taxon>Lactobacillales</taxon>
        <taxon>Lactobacillaceae</taxon>
        <taxon>Ligilactobacillus</taxon>
    </lineage>
</organism>
<dbReference type="NCBIfam" id="NF033819">
    <property type="entry name" value="IS66_TnpB"/>
    <property type="match status" value="1"/>
</dbReference>
<evidence type="ECO:0000313" key="2">
    <source>
        <dbReference type="Proteomes" id="UP000018559"/>
    </source>
</evidence>
<dbReference type="RefSeq" id="WP_023859446.1">
    <property type="nucleotide sequence ID" value="NZ_AWWH01000096.1"/>
</dbReference>
<evidence type="ECO:0000313" key="1">
    <source>
        <dbReference type="EMBL" id="ETA74324.1"/>
    </source>
</evidence>
<name>V7HVQ6_9LACO</name>
<proteinExistence type="predicted"/>
<dbReference type="PANTHER" id="PTHR36455">
    <property type="match status" value="1"/>
</dbReference>
<keyword evidence="2" id="KW-1185">Reference proteome</keyword>
<dbReference type="Proteomes" id="UP000018559">
    <property type="component" value="Unassembled WGS sequence"/>
</dbReference>
<dbReference type="PANTHER" id="PTHR36455:SF1">
    <property type="entry name" value="BLR8292 PROTEIN"/>
    <property type="match status" value="1"/>
</dbReference>